<reference evidence="8 9" key="1">
    <citation type="submission" date="2015-09" db="EMBL/GenBank/DDBJ databases">
        <title>Sorangium comparison.</title>
        <authorList>
            <person name="Zaburannyi N."/>
            <person name="Bunk B."/>
            <person name="Overmann J."/>
            <person name="Mueller R."/>
        </authorList>
    </citation>
    <scope>NUCLEOTIDE SEQUENCE [LARGE SCALE GENOMIC DNA]</scope>
    <source>
        <strain evidence="8 9">So ce26</strain>
    </source>
</reference>
<keyword evidence="3 4" id="KW-0408">Iron</keyword>
<dbReference type="GO" id="GO:0046872">
    <property type="term" value="F:metal ion binding"/>
    <property type="evidence" value="ECO:0007669"/>
    <property type="project" value="UniProtKB-KW"/>
</dbReference>
<dbReference type="AlphaFoldDB" id="A0A2L0EQU4"/>
<evidence type="ECO:0000256" key="2">
    <source>
        <dbReference type="ARBA" id="ARBA00022723"/>
    </source>
</evidence>
<proteinExistence type="predicted"/>
<keyword evidence="2 4" id="KW-0479">Metal-binding</keyword>
<dbReference type="EMBL" id="CP012673">
    <property type="protein sequence ID" value="AUX41669.1"/>
    <property type="molecule type" value="Genomic_DNA"/>
</dbReference>
<dbReference type="InterPro" id="IPR009056">
    <property type="entry name" value="Cyt_c-like_dom"/>
</dbReference>
<evidence type="ECO:0000256" key="1">
    <source>
        <dbReference type="ARBA" id="ARBA00022617"/>
    </source>
</evidence>
<organism evidence="8 9">
    <name type="scientific">Sorangium cellulosum</name>
    <name type="common">Polyangium cellulosum</name>
    <dbReference type="NCBI Taxonomy" id="56"/>
    <lineage>
        <taxon>Bacteria</taxon>
        <taxon>Pseudomonadati</taxon>
        <taxon>Myxococcota</taxon>
        <taxon>Polyangia</taxon>
        <taxon>Polyangiales</taxon>
        <taxon>Polyangiaceae</taxon>
        <taxon>Sorangium</taxon>
    </lineage>
</organism>
<evidence type="ECO:0000259" key="7">
    <source>
        <dbReference type="PROSITE" id="PS51007"/>
    </source>
</evidence>
<dbReference type="PROSITE" id="PS51007">
    <property type="entry name" value="CYTC"/>
    <property type="match status" value="1"/>
</dbReference>
<feature type="domain" description="Cytochrome c" evidence="7">
    <location>
        <begin position="253"/>
        <end position="414"/>
    </location>
</feature>
<evidence type="ECO:0000256" key="5">
    <source>
        <dbReference type="SAM" id="MobiDB-lite"/>
    </source>
</evidence>
<dbReference type="SUPFAM" id="SSF46626">
    <property type="entry name" value="Cytochrome c"/>
    <property type="match status" value="1"/>
</dbReference>
<feature type="region of interest" description="Disordered" evidence="5">
    <location>
        <begin position="166"/>
        <end position="188"/>
    </location>
</feature>
<name>A0A2L0EQU4_SORCE</name>
<dbReference type="InterPro" id="IPR036909">
    <property type="entry name" value="Cyt_c-like_dom_sf"/>
</dbReference>
<gene>
    <name evidence="8" type="ORF">SOCE26_030910</name>
</gene>
<dbReference type="Proteomes" id="UP000238348">
    <property type="component" value="Chromosome"/>
</dbReference>
<evidence type="ECO:0000256" key="6">
    <source>
        <dbReference type="SAM" id="SignalP"/>
    </source>
</evidence>
<evidence type="ECO:0000256" key="4">
    <source>
        <dbReference type="PROSITE-ProRule" id="PRU00433"/>
    </source>
</evidence>
<accession>A0A2L0EQU4</accession>
<evidence type="ECO:0000313" key="9">
    <source>
        <dbReference type="Proteomes" id="UP000238348"/>
    </source>
</evidence>
<feature type="chain" id="PRO_5014843508" description="Cytochrome c domain-containing protein" evidence="6">
    <location>
        <begin position="25"/>
        <end position="531"/>
    </location>
</feature>
<evidence type="ECO:0000256" key="3">
    <source>
        <dbReference type="ARBA" id="ARBA00023004"/>
    </source>
</evidence>
<sequence length="531" mass="56550">MPISWSRLLALTPALATAFLTACAEPAPSGDAEGVEPASSALTAQDRLDLCAQDPRVIAGLVSAQVCAGADLFFRETFEGNGRSCGTCHPVGNNFTIDVPFINALDASNPFDPLFVADNDADIAGLETPSLRAFGLILENVDGFEDLDKKFSLRSVPHTLSLALTLEPDPADGSSDPPVHRTGWSGDGAPGDGSLRAFLTGAIKQHYPTDLAREVDVAFRLPTEQELDLVEDFQLSLGRTNEINLQQVNLADPDANAGRLAFMDPAKGRCNVCHFNGGANHQVTGLNRNFDTGTRLAPLSPFDPEGDGVFDGGFGGQNLTSPNFDVLGDLDPGGLFTGFGDGKFNTPPVIEAVDNPPFFHTNAFGSLEAAVAFYTGTQFSASPAAAELTAEFGSPISFGSDDISNMARFLRVLGAAFNLDIAKQRLQAAHTLVNQFHDTRADVQYGLMDLARVEIDDVLELFSAPELVTPLHTVAQTRLQEAKSEIAAGLAATTWSQRQSRISAAISRVQSARDQFGSNINFQLGQGNLMY</sequence>
<feature type="signal peptide" evidence="6">
    <location>
        <begin position="1"/>
        <end position="24"/>
    </location>
</feature>
<dbReference type="GO" id="GO:0020037">
    <property type="term" value="F:heme binding"/>
    <property type="evidence" value="ECO:0007669"/>
    <property type="project" value="InterPro"/>
</dbReference>
<dbReference type="GO" id="GO:0009055">
    <property type="term" value="F:electron transfer activity"/>
    <property type="evidence" value="ECO:0007669"/>
    <property type="project" value="InterPro"/>
</dbReference>
<protein>
    <recommendedName>
        <fullName evidence="7">Cytochrome c domain-containing protein</fullName>
    </recommendedName>
</protein>
<keyword evidence="1 4" id="KW-0349">Heme</keyword>
<keyword evidence="6" id="KW-0732">Signal</keyword>
<dbReference type="Gene3D" id="1.10.760.10">
    <property type="entry name" value="Cytochrome c-like domain"/>
    <property type="match status" value="1"/>
</dbReference>
<evidence type="ECO:0000313" key="8">
    <source>
        <dbReference type="EMBL" id="AUX41669.1"/>
    </source>
</evidence>
<dbReference type="PROSITE" id="PS51257">
    <property type="entry name" value="PROKAR_LIPOPROTEIN"/>
    <property type="match status" value="1"/>
</dbReference>